<dbReference type="Proteomes" id="UP001161094">
    <property type="component" value="Unassembled WGS sequence"/>
</dbReference>
<gene>
    <name evidence="3" type="ORF">N5D93_04320</name>
</gene>
<feature type="transmembrane region" description="Helical" evidence="1">
    <location>
        <begin position="40"/>
        <end position="60"/>
    </location>
</feature>
<evidence type="ECO:0000313" key="4">
    <source>
        <dbReference type="Proteomes" id="UP001161094"/>
    </source>
</evidence>
<proteinExistence type="predicted"/>
<dbReference type="InterPro" id="IPR046554">
    <property type="entry name" value="DUF6708"/>
</dbReference>
<feature type="domain" description="DUF6708" evidence="2">
    <location>
        <begin position="77"/>
        <end position="237"/>
    </location>
</feature>
<feature type="transmembrane region" description="Helical" evidence="1">
    <location>
        <begin position="66"/>
        <end position="87"/>
    </location>
</feature>
<evidence type="ECO:0000256" key="1">
    <source>
        <dbReference type="SAM" id="Phobius"/>
    </source>
</evidence>
<evidence type="ECO:0000259" key="2">
    <source>
        <dbReference type="Pfam" id="PF20455"/>
    </source>
</evidence>
<evidence type="ECO:0000313" key="3">
    <source>
        <dbReference type="EMBL" id="MDH0735022.1"/>
    </source>
</evidence>
<keyword evidence="1" id="KW-1133">Transmembrane helix</keyword>
<sequence length="239" mass="27354">MAEPDSCAPTFIGIEEVPVINSMNGVYLEVNRKPRKMRGLLLALSIFGIAWLIFAIPLLISPGMKILNLLEISAVVAAMLWWTIFMIRVDTAPPRDEPIRFNRLRRKAFVYSFRFLWWNPFARWYVTTKSYNWEDLRAEVWRQRGATAQGGLIITWGVSIAVIKPGTNEVIDRFPLSVGQDEGSSWDYVCAYMQHGPEALPPVERFNDPNDVPPYNLALRLAPKVRWPEQMDAESRSGI</sequence>
<dbReference type="Pfam" id="PF20455">
    <property type="entry name" value="DUF6708"/>
    <property type="match status" value="1"/>
</dbReference>
<comment type="caution">
    <text evidence="3">The sequence shown here is derived from an EMBL/GenBank/DDBJ whole genome shotgun (WGS) entry which is preliminary data.</text>
</comment>
<organism evidence="3 4">
    <name type="scientific">Achromobacter spanius</name>
    <dbReference type="NCBI Taxonomy" id="217203"/>
    <lineage>
        <taxon>Bacteria</taxon>
        <taxon>Pseudomonadati</taxon>
        <taxon>Pseudomonadota</taxon>
        <taxon>Betaproteobacteria</taxon>
        <taxon>Burkholderiales</taxon>
        <taxon>Alcaligenaceae</taxon>
        <taxon>Achromobacter</taxon>
    </lineage>
</organism>
<protein>
    <recommendedName>
        <fullName evidence="2">DUF6708 domain-containing protein</fullName>
    </recommendedName>
</protein>
<dbReference type="RefSeq" id="WP_279994054.1">
    <property type="nucleotide sequence ID" value="NZ_JAOCDZ010000002.1"/>
</dbReference>
<dbReference type="AlphaFoldDB" id="A0AA42IUM3"/>
<dbReference type="EMBL" id="JAOCDZ010000002">
    <property type="protein sequence ID" value="MDH0735022.1"/>
    <property type="molecule type" value="Genomic_DNA"/>
</dbReference>
<keyword evidence="1" id="KW-0472">Membrane</keyword>
<accession>A0AA42IUM3</accession>
<reference evidence="3" key="1">
    <citation type="submission" date="2022-09" db="EMBL/GenBank/DDBJ databases">
        <title>Intensive care unit water sources are persistently colonized with multi-drug resistant bacteria and are the site of extensive horizontal gene transfer of antibiotic resistance genes.</title>
        <authorList>
            <person name="Diorio-Toth L."/>
        </authorList>
    </citation>
    <scope>NUCLEOTIDE SEQUENCE</scope>
    <source>
        <strain evidence="3">GD03843</strain>
    </source>
</reference>
<name>A0AA42IUM3_9BURK</name>
<keyword evidence="1" id="KW-0812">Transmembrane</keyword>